<dbReference type="Proteomes" id="UP000572540">
    <property type="component" value="Unassembled WGS sequence"/>
</dbReference>
<dbReference type="EMBL" id="JACCAU010000001">
    <property type="protein sequence ID" value="NYH18367.1"/>
    <property type="molecule type" value="Genomic_DNA"/>
</dbReference>
<evidence type="ECO:0000313" key="1">
    <source>
        <dbReference type="EMBL" id="NYH18367.1"/>
    </source>
</evidence>
<protein>
    <submittedName>
        <fullName evidence="1">Uncharacterized protein</fullName>
    </submittedName>
</protein>
<comment type="caution">
    <text evidence="1">The sequence shown here is derived from an EMBL/GenBank/DDBJ whole genome shotgun (WGS) entry which is preliminary data.</text>
</comment>
<sequence length="82" mass="8921">MKNDTPNVPSVSSSETVSLPAGKNSFAMITAKKPYTTRSNHSNALPIEAATTARHEFCRLPERLAAVVAFMQISSSREILLM</sequence>
<name>A0A7Z0B3H6_9BURK</name>
<gene>
    <name evidence="1" type="ORF">GGD41_005595</name>
</gene>
<accession>A0A7Z0B3H6</accession>
<evidence type="ECO:0000313" key="2">
    <source>
        <dbReference type="Proteomes" id="UP000572540"/>
    </source>
</evidence>
<dbReference type="RefSeq" id="WP_373565825.1">
    <property type="nucleotide sequence ID" value="NZ_JACCAU010000001.1"/>
</dbReference>
<proteinExistence type="predicted"/>
<dbReference type="AlphaFoldDB" id="A0A7Z0B3H6"/>
<reference evidence="1 2" key="1">
    <citation type="submission" date="2020-07" db="EMBL/GenBank/DDBJ databases">
        <title>Exploring microbial biodiversity for novel pathways involved in the catabolism of aromatic compounds derived from lignin.</title>
        <authorList>
            <person name="Elkins J."/>
        </authorList>
    </citation>
    <scope>NUCLEOTIDE SEQUENCE [LARGE SCALE GENOMIC DNA]</scope>
    <source>
        <strain evidence="1 2">H2C3B</strain>
    </source>
</reference>
<organism evidence="1 2">
    <name type="scientific">Paraburkholderia bryophila</name>
    <dbReference type="NCBI Taxonomy" id="420952"/>
    <lineage>
        <taxon>Bacteria</taxon>
        <taxon>Pseudomonadati</taxon>
        <taxon>Pseudomonadota</taxon>
        <taxon>Betaproteobacteria</taxon>
        <taxon>Burkholderiales</taxon>
        <taxon>Burkholderiaceae</taxon>
        <taxon>Paraburkholderia</taxon>
    </lineage>
</organism>